<organism evidence="8 9">
    <name type="scientific">Sporolactobacillus shoreae</name>
    <dbReference type="NCBI Taxonomy" id="1465501"/>
    <lineage>
        <taxon>Bacteria</taxon>
        <taxon>Bacillati</taxon>
        <taxon>Bacillota</taxon>
        <taxon>Bacilli</taxon>
        <taxon>Bacillales</taxon>
        <taxon>Sporolactobacillaceae</taxon>
        <taxon>Sporolactobacillus</taxon>
    </lineage>
</organism>
<evidence type="ECO:0000256" key="3">
    <source>
        <dbReference type="ARBA" id="ARBA00022552"/>
    </source>
</evidence>
<evidence type="ECO:0000256" key="5">
    <source>
        <dbReference type="HAMAP-Rule" id="MF_00014"/>
    </source>
</evidence>
<dbReference type="InterPro" id="IPR036976">
    <property type="entry name" value="RimM_N_sf"/>
</dbReference>
<evidence type="ECO:0000256" key="2">
    <source>
        <dbReference type="ARBA" id="ARBA00022517"/>
    </source>
</evidence>
<feature type="domain" description="PRC-barrel" evidence="7">
    <location>
        <begin position="98"/>
        <end position="167"/>
    </location>
</feature>
<dbReference type="InterPro" id="IPR027275">
    <property type="entry name" value="PRC-brl_dom"/>
</dbReference>
<dbReference type="SUPFAM" id="SSF50346">
    <property type="entry name" value="PRC-barrel domain"/>
    <property type="match status" value="1"/>
</dbReference>
<feature type="domain" description="RimM N-terminal" evidence="6">
    <location>
        <begin position="7"/>
        <end position="91"/>
    </location>
</feature>
<keyword evidence="2 5" id="KW-0690">Ribosome biogenesis</keyword>
<dbReference type="SUPFAM" id="SSF50447">
    <property type="entry name" value="Translation proteins"/>
    <property type="match status" value="1"/>
</dbReference>
<dbReference type="GO" id="GO:0042274">
    <property type="term" value="P:ribosomal small subunit biogenesis"/>
    <property type="evidence" value="ECO:0007669"/>
    <property type="project" value="UniProtKB-UniRule"/>
</dbReference>
<dbReference type="RefSeq" id="WP_135346906.1">
    <property type="nucleotide sequence ID" value="NZ_SRJD01000001.1"/>
</dbReference>
<dbReference type="Gene3D" id="2.40.30.60">
    <property type="entry name" value="RimM"/>
    <property type="match status" value="1"/>
</dbReference>
<dbReference type="PANTHER" id="PTHR33692">
    <property type="entry name" value="RIBOSOME MATURATION FACTOR RIMM"/>
    <property type="match status" value="1"/>
</dbReference>
<comment type="domain">
    <text evidence="5">The PRC barrel domain binds ribosomal protein uS19.</text>
</comment>
<evidence type="ECO:0000313" key="9">
    <source>
        <dbReference type="Proteomes" id="UP000298347"/>
    </source>
</evidence>
<evidence type="ECO:0000259" key="6">
    <source>
        <dbReference type="Pfam" id="PF01782"/>
    </source>
</evidence>
<dbReference type="EMBL" id="SRJD01000001">
    <property type="protein sequence ID" value="TGB00260.1"/>
    <property type="molecule type" value="Genomic_DNA"/>
</dbReference>
<comment type="caution">
    <text evidence="8">The sequence shown here is derived from an EMBL/GenBank/DDBJ whole genome shotgun (WGS) entry which is preliminary data.</text>
</comment>
<accession>A0A4Z0GTE1</accession>
<reference evidence="8 9" key="1">
    <citation type="journal article" date="2015" name="Int. J. Syst. Evol. Microbiol.">
        <title>Sporolactobacillus shoreae sp. nov. and Sporolactobacillus spathodeae sp. nov., two spore-forming lactic acid bacteria isolated from tree barks in Thailand.</title>
        <authorList>
            <person name="Thamacharoensuk T."/>
            <person name="Kitahara M."/>
            <person name="Ohkuma M."/>
            <person name="Thongchul N."/>
            <person name="Tanasupawat S."/>
        </authorList>
    </citation>
    <scope>NUCLEOTIDE SEQUENCE [LARGE SCALE GENOMIC DNA]</scope>
    <source>
        <strain evidence="8 9">BK92</strain>
    </source>
</reference>
<protein>
    <recommendedName>
        <fullName evidence="5">Ribosome maturation factor RimM</fullName>
    </recommendedName>
</protein>
<dbReference type="OrthoDB" id="9810331at2"/>
<dbReference type="InterPro" id="IPR011033">
    <property type="entry name" value="PRC_barrel-like_sf"/>
</dbReference>
<dbReference type="GO" id="GO:0005737">
    <property type="term" value="C:cytoplasm"/>
    <property type="evidence" value="ECO:0007669"/>
    <property type="project" value="UniProtKB-SubCell"/>
</dbReference>
<sequence length="174" mass="19894">MTEWQYVGKIVNTRGIRGEVKVISVTDFPEERFANGAVLYVHDEKAASYLPFSVTGHSRHKQFDYLTFKDYRSINDVEKYKGCSLFVPREQLPLLKDGEFYYYQIIGLDVYTDTGERLGAIKEILSPGANDVWVVQTNGKDILIPYIKDVVRQIDVANKRVTIHLIPGMIDDEG</sequence>
<dbReference type="Pfam" id="PF01782">
    <property type="entry name" value="RimM"/>
    <property type="match status" value="1"/>
</dbReference>
<name>A0A4Z0GTE1_9BACL</name>
<dbReference type="GO" id="GO:0043022">
    <property type="term" value="F:ribosome binding"/>
    <property type="evidence" value="ECO:0007669"/>
    <property type="project" value="InterPro"/>
</dbReference>
<dbReference type="InterPro" id="IPR009000">
    <property type="entry name" value="Transl_B-barrel_sf"/>
</dbReference>
<comment type="subunit">
    <text evidence="5">Binds ribosomal protein uS19.</text>
</comment>
<dbReference type="InterPro" id="IPR002676">
    <property type="entry name" value="RimM_N"/>
</dbReference>
<dbReference type="AlphaFoldDB" id="A0A4Z0GTE1"/>
<evidence type="ECO:0000313" key="8">
    <source>
        <dbReference type="EMBL" id="TGB00260.1"/>
    </source>
</evidence>
<evidence type="ECO:0000256" key="1">
    <source>
        <dbReference type="ARBA" id="ARBA00022490"/>
    </source>
</evidence>
<dbReference type="Pfam" id="PF05239">
    <property type="entry name" value="PRC"/>
    <property type="match status" value="1"/>
</dbReference>
<keyword evidence="9" id="KW-1185">Reference proteome</keyword>
<keyword evidence="1 5" id="KW-0963">Cytoplasm</keyword>
<dbReference type="HAMAP" id="MF_00014">
    <property type="entry name" value="Ribosome_mat_RimM"/>
    <property type="match status" value="1"/>
</dbReference>
<dbReference type="PANTHER" id="PTHR33692:SF1">
    <property type="entry name" value="RIBOSOME MATURATION FACTOR RIMM"/>
    <property type="match status" value="1"/>
</dbReference>
<evidence type="ECO:0000259" key="7">
    <source>
        <dbReference type="Pfam" id="PF05239"/>
    </source>
</evidence>
<proteinExistence type="inferred from homology"/>
<gene>
    <name evidence="5 8" type="primary">rimM</name>
    <name evidence="8" type="ORF">E4665_00890</name>
</gene>
<evidence type="ECO:0000256" key="4">
    <source>
        <dbReference type="ARBA" id="ARBA00023186"/>
    </source>
</evidence>
<dbReference type="NCBIfam" id="TIGR02273">
    <property type="entry name" value="16S_RimM"/>
    <property type="match status" value="1"/>
</dbReference>
<comment type="function">
    <text evidence="5">An accessory protein needed during the final step in the assembly of 30S ribosomal subunit, possibly for assembly of the head region. Essential for efficient processing of 16S rRNA. May be needed both before and after RbfA during the maturation of 16S rRNA. It has affinity for free ribosomal 30S subunits but not for 70S ribosomes.</text>
</comment>
<dbReference type="GO" id="GO:0005840">
    <property type="term" value="C:ribosome"/>
    <property type="evidence" value="ECO:0007669"/>
    <property type="project" value="InterPro"/>
</dbReference>
<dbReference type="Proteomes" id="UP000298347">
    <property type="component" value="Unassembled WGS sequence"/>
</dbReference>
<keyword evidence="3 5" id="KW-0698">rRNA processing</keyword>
<dbReference type="Gene3D" id="2.30.30.240">
    <property type="entry name" value="PRC-barrel domain"/>
    <property type="match status" value="1"/>
</dbReference>
<dbReference type="InterPro" id="IPR011961">
    <property type="entry name" value="RimM"/>
</dbReference>
<keyword evidence="4 5" id="KW-0143">Chaperone</keyword>
<comment type="subcellular location">
    <subcellularLocation>
        <location evidence="5">Cytoplasm</location>
    </subcellularLocation>
</comment>
<dbReference type="GO" id="GO:0006364">
    <property type="term" value="P:rRNA processing"/>
    <property type="evidence" value="ECO:0007669"/>
    <property type="project" value="UniProtKB-UniRule"/>
</dbReference>
<comment type="similarity">
    <text evidence="5">Belongs to the RimM family.</text>
</comment>